<comment type="caution">
    <text evidence="1">The sequence shown here is derived from an EMBL/GenBank/DDBJ whole genome shotgun (WGS) entry which is preliminary data.</text>
</comment>
<dbReference type="EMBL" id="CAKXAJ010026285">
    <property type="protein sequence ID" value="CAH2265642.1"/>
    <property type="molecule type" value="Genomic_DNA"/>
</dbReference>
<sequence length="74" mass="8396">MYPLRTFRSETGASSGDVDLTIIHYRFPQSNACFYPIRAEASYEAILHCSGKMGDLYERPLTLAAPSEHERDEI</sequence>
<dbReference type="AlphaFoldDB" id="A0A8S4SJU3"/>
<organism evidence="1 2">
    <name type="scientific">Pararge aegeria aegeria</name>
    <dbReference type="NCBI Taxonomy" id="348720"/>
    <lineage>
        <taxon>Eukaryota</taxon>
        <taxon>Metazoa</taxon>
        <taxon>Ecdysozoa</taxon>
        <taxon>Arthropoda</taxon>
        <taxon>Hexapoda</taxon>
        <taxon>Insecta</taxon>
        <taxon>Pterygota</taxon>
        <taxon>Neoptera</taxon>
        <taxon>Endopterygota</taxon>
        <taxon>Lepidoptera</taxon>
        <taxon>Glossata</taxon>
        <taxon>Ditrysia</taxon>
        <taxon>Papilionoidea</taxon>
        <taxon>Nymphalidae</taxon>
        <taxon>Satyrinae</taxon>
        <taxon>Satyrini</taxon>
        <taxon>Parargina</taxon>
        <taxon>Pararge</taxon>
    </lineage>
</organism>
<evidence type="ECO:0000313" key="2">
    <source>
        <dbReference type="Proteomes" id="UP000838756"/>
    </source>
</evidence>
<accession>A0A8S4SJU3</accession>
<dbReference type="Proteomes" id="UP000838756">
    <property type="component" value="Unassembled WGS sequence"/>
</dbReference>
<keyword evidence="2" id="KW-1185">Reference proteome</keyword>
<reference evidence="1" key="1">
    <citation type="submission" date="2022-03" db="EMBL/GenBank/DDBJ databases">
        <authorList>
            <person name="Lindestad O."/>
        </authorList>
    </citation>
    <scope>NUCLEOTIDE SEQUENCE</scope>
</reference>
<gene>
    <name evidence="1" type="primary">jg15726</name>
    <name evidence="1" type="ORF">PAEG_LOCUS24981</name>
</gene>
<proteinExistence type="predicted"/>
<protein>
    <submittedName>
        <fullName evidence="1">Jg15726 protein</fullName>
    </submittedName>
</protein>
<name>A0A8S4SJU3_9NEOP</name>
<evidence type="ECO:0000313" key="1">
    <source>
        <dbReference type="EMBL" id="CAH2265642.1"/>
    </source>
</evidence>